<keyword evidence="1 5" id="KW-0575">Peroxidase</keyword>
<dbReference type="GO" id="GO:0042744">
    <property type="term" value="P:hydrogen peroxide catabolic process"/>
    <property type="evidence" value="ECO:0007669"/>
    <property type="project" value="TreeGrafter"/>
</dbReference>
<feature type="domain" description="Catalase core" evidence="4">
    <location>
        <begin position="13"/>
        <end position="324"/>
    </location>
</feature>
<dbReference type="InterPro" id="IPR020835">
    <property type="entry name" value="Catalase_sf"/>
</dbReference>
<dbReference type="GO" id="GO:0020037">
    <property type="term" value="F:heme binding"/>
    <property type="evidence" value="ECO:0007669"/>
    <property type="project" value="InterPro"/>
</dbReference>
<evidence type="ECO:0000259" key="4">
    <source>
        <dbReference type="SMART" id="SM01060"/>
    </source>
</evidence>
<dbReference type="SMART" id="SM01060">
    <property type="entry name" value="Catalase"/>
    <property type="match status" value="1"/>
</dbReference>
<dbReference type="Proteomes" id="UP000317078">
    <property type="component" value="Unassembled WGS sequence"/>
</dbReference>
<keyword evidence="1" id="KW-0560">Oxidoreductase</keyword>
<dbReference type="GO" id="GO:0042542">
    <property type="term" value="P:response to hydrogen peroxide"/>
    <property type="evidence" value="ECO:0007669"/>
    <property type="project" value="TreeGrafter"/>
</dbReference>
<dbReference type="Pfam" id="PF00199">
    <property type="entry name" value="Catalase"/>
    <property type="match status" value="1"/>
</dbReference>
<gene>
    <name evidence="5" type="ORF">EAH89_25165</name>
</gene>
<evidence type="ECO:0000256" key="1">
    <source>
        <dbReference type="PIRNR" id="PIRNR000296"/>
    </source>
</evidence>
<protein>
    <recommendedName>
        <fullName evidence="1">Catalase-related peroxidase</fullName>
        <ecNumber evidence="1">1.11.1.-</ecNumber>
    </recommendedName>
</protein>
<dbReference type="EC" id="1.11.1.-" evidence="1"/>
<dbReference type="PROSITE" id="PS51402">
    <property type="entry name" value="CATALASE_3"/>
    <property type="match status" value="1"/>
</dbReference>
<dbReference type="CDD" id="cd08153">
    <property type="entry name" value="srpA_like"/>
    <property type="match status" value="1"/>
</dbReference>
<organism evidence="5 6">
    <name type="scientific">Muricoccus nepalensis</name>
    <dbReference type="NCBI Taxonomy" id="1854500"/>
    <lineage>
        <taxon>Bacteria</taxon>
        <taxon>Pseudomonadati</taxon>
        <taxon>Pseudomonadota</taxon>
        <taxon>Alphaproteobacteria</taxon>
        <taxon>Acetobacterales</taxon>
        <taxon>Roseomonadaceae</taxon>
        <taxon>Muricoccus</taxon>
    </lineage>
</organism>
<comment type="similarity">
    <text evidence="1">Belongs to the catalase family.</text>
</comment>
<evidence type="ECO:0000256" key="2">
    <source>
        <dbReference type="PIRSR" id="PIRSR000296-1"/>
    </source>
</evidence>
<evidence type="ECO:0000256" key="3">
    <source>
        <dbReference type="PIRSR" id="PIRSR000296-2"/>
    </source>
</evidence>
<keyword evidence="1 3" id="KW-0349">Heme</keyword>
<dbReference type="GO" id="GO:0046872">
    <property type="term" value="F:metal ion binding"/>
    <property type="evidence" value="ECO:0007669"/>
    <property type="project" value="UniProtKB-KW"/>
</dbReference>
<dbReference type="GO" id="GO:0004096">
    <property type="term" value="F:catalase activity"/>
    <property type="evidence" value="ECO:0007669"/>
    <property type="project" value="InterPro"/>
</dbReference>
<evidence type="ECO:0000313" key="5">
    <source>
        <dbReference type="EMBL" id="TPG46025.1"/>
    </source>
</evidence>
<name>A0A502F9F2_9PROT</name>
<feature type="binding site" description="axial binding residue" evidence="3">
    <location>
        <position position="316"/>
    </location>
    <ligand>
        <name>heme</name>
        <dbReference type="ChEBI" id="CHEBI:30413"/>
    </ligand>
    <ligandPart>
        <name>Fe</name>
        <dbReference type="ChEBI" id="CHEBI:18248"/>
    </ligandPart>
</feature>
<evidence type="ECO:0000313" key="6">
    <source>
        <dbReference type="Proteomes" id="UP000317078"/>
    </source>
</evidence>
<dbReference type="InterPro" id="IPR024168">
    <property type="entry name" value="Catalase_SrpA-type_pred"/>
</dbReference>
<dbReference type="EMBL" id="RCZP01000042">
    <property type="protein sequence ID" value="TPG46025.1"/>
    <property type="molecule type" value="Genomic_DNA"/>
</dbReference>
<keyword evidence="1 3" id="KW-0479">Metal-binding</keyword>
<dbReference type="GO" id="GO:0005737">
    <property type="term" value="C:cytoplasm"/>
    <property type="evidence" value="ECO:0007669"/>
    <property type="project" value="TreeGrafter"/>
</dbReference>
<comment type="caution">
    <text evidence="5">The sequence shown here is derived from an EMBL/GenBank/DDBJ whole genome shotgun (WGS) entry which is preliminary data.</text>
</comment>
<dbReference type="PANTHER" id="PTHR11465:SF62">
    <property type="entry name" value="CATALASE T"/>
    <property type="match status" value="1"/>
</dbReference>
<comment type="cofactor">
    <cofactor evidence="1">
        <name>heme</name>
        <dbReference type="ChEBI" id="CHEBI:30413"/>
    </cofactor>
</comment>
<dbReference type="Gene3D" id="1.20.1280.120">
    <property type="match status" value="1"/>
</dbReference>
<proteinExistence type="inferred from homology"/>
<dbReference type="InterPro" id="IPR018028">
    <property type="entry name" value="Catalase"/>
</dbReference>
<dbReference type="SUPFAM" id="SSF56634">
    <property type="entry name" value="Heme-dependent catalase-like"/>
    <property type="match status" value="1"/>
</dbReference>
<dbReference type="Gene3D" id="2.40.180.10">
    <property type="entry name" value="Catalase core domain"/>
    <property type="match status" value="1"/>
</dbReference>
<keyword evidence="1 3" id="KW-0408">Iron</keyword>
<comment type="function">
    <text evidence="1">Has an organic peroxide-dependent peroxidase activity.</text>
</comment>
<keyword evidence="6" id="KW-1185">Reference proteome</keyword>
<reference evidence="5 6" key="1">
    <citation type="journal article" date="2019" name="Environ. Microbiol.">
        <title>Species interactions and distinct microbial communities in high Arctic permafrost affected cryosols are associated with the CH4 and CO2 gas fluxes.</title>
        <authorList>
            <person name="Altshuler I."/>
            <person name="Hamel J."/>
            <person name="Turney S."/>
            <person name="Magnuson E."/>
            <person name="Levesque R."/>
            <person name="Greer C."/>
            <person name="Whyte L.G."/>
        </authorList>
    </citation>
    <scope>NUCLEOTIDE SEQUENCE [LARGE SCALE GENOMIC DNA]</scope>
    <source>
        <strain evidence="5 6">S9.3B</strain>
    </source>
</reference>
<sequence length="324" mass="34736">MATILVATIVELLPTGGSAVADTMPSALPAQLVQDFHAAFGDHHARAVHAKGIILEGSFQPSADGARLSAAPLFRVGVPVTVRFSDFTGLPDIPDTSNDANPRGFAVKFHLPGGAPYDIVAHSFNGFPAATAAEFSSLLQALARSGPDVGKPTPLDRFFADHPRALAFFTTQKPPPESFATAAYFGVNAFIFTDAAGHSQSVRYRFVPEAGEHYLAPNALKARSATYLIDEIGPRVRAQPIRFTWYAQLSELSDAVDNPSVAWPENRRLVNLGVITIDRLAANVPDTDRGLLFLPGNLPEGIGIADPMVTIRNAAYPLSFHERQ</sequence>
<feature type="active site" evidence="2">
    <location>
        <position position="49"/>
    </location>
</feature>
<dbReference type="OrthoDB" id="255727at2"/>
<dbReference type="InterPro" id="IPR011614">
    <property type="entry name" value="Catalase_core"/>
</dbReference>
<dbReference type="AlphaFoldDB" id="A0A502F9F2"/>
<dbReference type="PANTHER" id="PTHR11465">
    <property type="entry name" value="CATALASE"/>
    <property type="match status" value="1"/>
</dbReference>
<dbReference type="PIRSF" id="PIRSF000296">
    <property type="entry name" value="SrpA"/>
    <property type="match status" value="1"/>
</dbReference>
<accession>A0A502F9F2</accession>